<dbReference type="eggNOG" id="KOG2213">
    <property type="taxonomic scope" value="Eukaryota"/>
</dbReference>
<evidence type="ECO:0000256" key="2">
    <source>
        <dbReference type="SAM" id="MobiDB-lite"/>
    </source>
</evidence>
<dbReference type="CDD" id="cd02619">
    <property type="entry name" value="Peptidase_C1"/>
    <property type="match status" value="1"/>
</dbReference>
<dbReference type="Gene3D" id="3.90.70.10">
    <property type="entry name" value="Cysteine proteinases"/>
    <property type="match status" value="1"/>
</dbReference>
<sequence length="656" mass="74818">MSNPEVNKLLHKLELEKLLGKSEVKSICDIELICKHQPELRSKIIDVLVKYLNTEKPVESDAVQEVFMAMFHLDKEASLTAMLKHLADLKSLQKESEAELKRLAEYFEVKAGLDTFDVSDADYVDRFISCLLMAVPFFARGAPRSKYFEFVNRHHILHDFDKLSEHRKLDFLRALAEISSFTTNEAAGQMIPSIVVLLKAPAAATQCCNKEFMLRLDCVRSITRARMKILATTLPKDDEKSMHVTVIEEKKAWLYNSCQRVPKRSDALDSVSKDCRLVLDETGICNLGEKQVQNILGYSNCQEVSGNRRGACVLNDNGCIAMLSYQMRKPDIFLTNAGKKGISGEVRHQFYHLLCWIYAASDLVSCQRLVRKWEKRWLPLCPWYLCAFCDPAKLGKDERAQERDKEGRVHHCYGGDIEKALCHVQSYGVPRELVSKFLCTDHHPPSAEEPDMERRKLISSRKIHTWKDVVQTLQKQQSVGADLLHYTGLMTPGEFIYRGPMSRNSWFVGYHAVVIEEIKKMGQEWVAVCKMSNGEEVADCGYAYVSLEVQYITVGASDLGSDFVRASRKPTYLLSNFMIVEMVEADEKDKEDAESGDEEEQDKDTKDTEKMSKEKPEKDRKEEPEEKYTPKPKRSRTEDPTMVSITVAILTSSFAP</sequence>
<feature type="compositionally biased region" description="Basic and acidic residues" evidence="2">
    <location>
        <begin position="603"/>
        <end position="639"/>
    </location>
</feature>
<dbReference type="InterPro" id="IPR008383">
    <property type="entry name" value="API5"/>
</dbReference>
<organism evidence="4">
    <name type="scientific">Arabidopsis lyrata subsp. lyrata</name>
    <name type="common">Lyre-leaved rock-cress</name>
    <dbReference type="NCBI Taxonomy" id="81972"/>
    <lineage>
        <taxon>Eukaryota</taxon>
        <taxon>Viridiplantae</taxon>
        <taxon>Streptophyta</taxon>
        <taxon>Embryophyta</taxon>
        <taxon>Tracheophyta</taxon>
        <taxon>Spermatophyta</taxon>
        <taxon>Magnoliopsida</taxon>
        <taxon>eudicotyledons</taxon>
        <taxon>Gunneridae</taxon>
        <taxon>Pentapetalae</taxon>
        <taxon>rosids</taxon>
        <taxon>malvids</taxon>
        <taxon>Brassicales</taxon>
        <taxon>Brassicaceae</taxon>
        <taxon>Camelineae</taxon>
        <taxon>Arabidopsis</taxon>
    </lineage>
</organism>
<dbReference type="EMBL" id="GL348713">
    <property type="protein sequence ID" value="EFH66860.1"/>
    <property type="molecule type" value="Genomic_DNA"/>
</dbReference>
<keyword evidence="1" id="KW-0053">Apoptosis</keyword>
<dbReference type="Gramene" id="fgenesh1_pm.C_scaffold_1002026">
    <property type="protein sequence ID" value="fgenesh1_pm.C_scaffold_1002026"/>
    <property type="gene ID" value="fgenesh1_pm.C_scaffold_1002026"/>
</dbReference>
<dbReference type="SUPFAM" id="SSF54001">
    <property type="entry name" value="Cysteine proteinases"/>
    <property type="match status" value="1"/>
</dbReference>
<evidence type="ECO:0000256" key="1">
    <source>
        <dbReference type="ARBA" id="ARBA00022703"/>
    </source>
</evidence>
<dbReference type="GO" id="GO:0005634">
    <property type="term" value="C:nucleus"/>
    <property type="evidence" value="ECO:0007669"/>
    <property type="project" value="TreeGrafter"/>
</dbReference>
<dbReference type="HOGENOM" id="CLU_418189_0_0_1"/>
<dbReference type="STRING" id="81972.D7KNK3"/>
<accession>D7KNK3</accession>
<dbReference type="GO" id="GO:0003729">
    <property type="term" value="F:mRNA binding"/>
    <property type="evidence" value="ECO:0007669"/>
    <property type="project" value="TreeGrafter"/>
</dbReference>
<reference evidence="4" key="1">
    <citation type="journal article" date="2011" name="Nat. Genet.">
        <title>The Arabidopsis lyrata genome sequence and the basis of rapid genome size change.</title>
        <authorList>
            <person name="Hu T.T."/>
            <person name="Pattyn P."/>
            <person name="Bakker E.G."/>
            <person name="Cao J."/>
            <person name="Cheng J.-F."/>
            <person name="Clark R.M."/>
            <person name="Fahlgren N."/>
            <person name="Fawcett J.A."/>
            <person name="Grimwood J."/>
            <person name="Gundlach H."/>
            <person name="Haberer G."/>
            <person name="Hollister J.D."/>
            <person name="Ossowski S."/>
            <person name="Ottilar R.P."/>
            <person name="Salamov A.A."/>
            <person name="Schneeberger K."/>
            <person name="Spannagl M."/>
            <person name="Wang X."/>
            <person name="Yang L."/>
            <person name="Nasrallah M.E."/>
            <person name="Bergelson J."/>
            <person name="Carrington J.C."/>
            <person name="Gaut B.S."/>
            <person name="Schmutz J."/>
            <person name="Mayer K.F.X."/>
            <person name="Van de Peer Y."/>
            <person name="Grigoriev I.V."/>
            <person name="Nordborg M."/>
            <person name="Weigel D."/>
            <person name="Guo Y.-L."/>
        </authorList>
    </citation>
    <scope>NUCLEOTIDE SEQUENCE [LARGE SCALE GENOMIC DNA]</scope>
    <source>
        <strain evidence="4">cv. MN47</strain>
    </source>
</reference>
<dbReference type="Proteomes" id="UP000008694">
    <property type="component" value="Unassembled WGS sequence"/>
</dbReference>
<keyword evidence="4" id="KW-1185">Reference proteome</keyword>
<protein>
    <submittedName>
        <fullName evidence="3">Uncharacterized protein</fullName>
    </submittedName>
</protein>
<dbReference type="PANTHER" id="PTHR12758">
    <property type="entry name" value="APOPTOSIS INHIBITOR 5-RELATED"/>
    <property type="match status" value="1"/>
</dbReference>
<dbReference type="GO" id="GO:0043067">
    <property type="term" value="P:regulation of programmed cell death"/>
    <property type="evidence" value="ECO:0007669"/>
    <property type="project" value="TreeGrafter"/>
</dbReference>
<dbReference type="PANTHER" id="PTHR12758:SF19">
    <property type="entry name" value="APOPTOSIS INHIBITOR 5"/>
    <property type="match status" value="1"/>
</dbReference>
<evidence type="ECO:0000313" key="3">
    <source>
        <dbReference type="EMBL" id="EFH66860.1"/>
    </source>
</evidence>
<name>D7KNK3_ARALL</name>
<evidence type="ECO:0000313" key="4">
    <source>
        <dbReference type="Proteomes" id="UP000008694"/>
    </source>
</evidence>
<dbReference type="Pfam" id="PF05918">
    <property type="entry name" value="API5"/>
    <property type="match status" value="2"/>
</dbReference>
<gene>
    <name evidence="3" type="ORF">ARALYDRAFT_313246</name>
</gene>
<proteinExistence type="predicted"/>
<dbReference type="InterPro" id="IPR038765">
    <property type="entry name" value="Papain-like_cys_pep_sf"/>
</dbReference>
<feature type="region of interest" description="Disordered" evidence="2">
    <location>
        <begin position="586"/>
        <end position="643"/>
    </location>
</feature>
<dbReference type="AlphaFoldDB" id="D7KNK3"/>